<dbReference type="AlphaFoldDB" id="A0A8D1ZSJ8"/>
<reference evidence="16" key="1">
    <citation type="submission" date="2025-08" db="UniProtKB">
        <authorList>
            <consortium name="Ensembl"/>
        </authorList>
    </citation>
    <scope>IDENTIFICATION</scope>
</reference>
<evidence type="ECO:0000256" key="14">
    <source>
        <dbReference type="ARBA" id="ARBA00050060"/>
    </source>
</evidence>
<protein>
    <recommendedName>
        <fullName evidence="13">Glucosamine-6-phosphate deaminase 1</fullName>
        <ecNumber evidence="5">3.5.99.6</ecNumber>
    </recommendedName>
    <alternativeName>
        <fullName evidence="14">Glucosamine-6-phosphate isomerase 1</fullName>
    </alternativeName>
</protein>
<dbReference type="GO" id="GO:0016853">
    <property type="term" value="F:isomerase activity"/>
    <property type="evidence" value="ECO:0007669"/>
    <property type="project" value="UniProtKB-KW"/>
</dbReference>
<evidence type="ECO:0000256" key="4">
    <source>
        <dbReference type="ARBA" id="ARBA00011643"/>
    </source>
</evidence>
<proteinExistence type="inferred from homology"/>
<evidence type="ECO:0000256" key="10">
    <source>
        <dbReference type="ARBA" id="ARBA00023277"/>
    </source>
</evidence>
<evidence type="ECO:0000256" key="6">
    <source>
        <dbReference type="ARBA" id="ARBA00022490"/>
    </source>
</evidence>
<dbReference type="UniPathway" id="UPA00113">
    <property type="reaction ID" value="UER00528"/>
</dbReference>
<dbReference type="PANTHER" id="PTHR11280:SF8">
    <property type="entry name" value="GLUCOSAMINE-6-PHOSPHATE ISOMERASE 1"/>
    <property type="match status" value="1"/>
</dbReference>
<dbReference type="CDD" id="cd01399">
    <property type="entry name" value="GlcN6P_deaminase"/>
    <property type="match status" value="1"/>
</dbReference>
<keyword evidence="9" id="KW-0413">Isomerase</keyword>
<keyword evidence="10" id="KW-0119">Carbohydrate metabolism</keyword>
<organism evidence="16 17">
    <name type="scientific">Sus scrofa</name>
    <name type="common">Pig</name>
    <dbReference type="NCBI Taxonomy" id="9823"/>
    <lineage>
        <taxon>Eukaryota</taxon>
        <taxon>Metazoa</taxon>
        <taxon>Chordata</taxon>
        <taxon>Craniata</taxon>
        <taxon>Vertebrata</taxon>
        <taxon>Euteleostomi</taxon>
        <taxon>Mammalia</taxon>
        <taxon>Eutheria</taxon>
        <taxon>Laurasiatheria</taxon>
        <taxon>Artiodactyla</taxon>
        <taxon>Suina</taxon>
        <taxon>Suidae</taxon>
        <taxon>Sus</taxon>
    </lineage>
</organism>
<evidence type="ECO:0000256" key="11">
    <source>
        <dbReference type="ARBA" id="ARBA00033665"/>
    </source>
</evidence>
<evidence type="ECO:0000256" key="1">
    <source>
        <dbReference type="ARBA" id="ARBA00004496"/>
    </source>
</evidence>
<dbReference type="InterPro" id="IPR006148">
    <property type="entry name" value="Glc/Gal-6P_isomerase"/>
</dbReference>
<sequence length="302" mass="34070">MWFTCNFSSNTHHREICQNKMKLIILDHYSQASEWAAKYIRNRIIQFNPGPDKYFTLGLPTGSTPLGCYKKLIEYYRNGDLSFQYVKTFNMDEYVGLPRDHPESYHSFMWNNFFKHIDIRPENTHILDGNAADLQAECDAFEEKIQAAGGVELFVGGEPGTLRPGSGQTRGCHWEGGLGPGLSPATFLSLRQCPWGSSIRPSGSPGSALPCVMILITGAHKAFALYKAIEEGVSHMWTVSAFQQHPRTVFVCDEDATLELKVKTVKYFKGLMLVHNKLVDPLYSIKEKETEKSQSSKKPYSD</sequence>
<dbReference type="GO" id="GO:0004342">
    <property type="term" value="F:glucosamine-6-phosphate deaminase activity"/>
    <property type="evidence" value="ECO:0007669"/>
    <property type="project" value="UniProtKB-EC"/>
</dbReference>
<evidence type="ECO:0000256" key="2">
    <source>
        <dbReference type="ARBA" id="ARBA00004775"/>
    </source>
</evidence>
<evidence type="ECO:0000256" key="12">
    <source>
        <dbReference type="ARBA" id="ARBA00045295"/>
    </source>
</evidence>
<accession>A0A8D1ZSJ8</accession>
<keyword evidence="7" id="KW-0597">Phosphoprotein</keyword>
<dbReference type="Pfam" id="PF01182">
    <property type="entry name" value="Glucosamine_iso"/>
    <property type="match status" value="1"/>
</dbReference>
<dbReference type="PANTHER" id="PTHR11280">
    <property type="entry name" value="GLUCOSAMINE-6-PHOSPHATE ISOMERASE"/>
    <property type="match status" value="1"/>
</dbReference>
<dbReference type="GO" id="GO:0006044">
    <property type="term" value="P:N-acetylglucosamine metabolic process"/>
    <property type="evidence" value="ECO:0007669"/>
    <property type="project" value="InterPro"/>
</dbReference>
<dbReference type="Ensembl" id="ENSSSCT00065089266.1">
    <property type="protein sequence ID" value="ENSSSCP00065039032.1"/>
    <property type="gene ID" value="ENSSSCG00065065026.1"/>
</dbReference>
<dbReference type="InterPro" id="IPR004547">
    <property type="entry name" value="Glucosamine6P_isomerase"/>
</dbReference>
<keyword evidence="8" id="KW-0378">Hydrolase</keyword>
<gene>
    <name evidence="16" type="primary">GNPDA1</name>
</gene>
<dbReference type="GO" id="GO:0005737">
    <property type="term" value="C:cytoplasm"/>
    <property type="evidence" value="ECO:0007669"/>
    <property type="project" value="UniProtKB-SubCell"/>
</dbReference>
<comment type="similarity">
    <text evidence="3">Belongs to the glucosamine/galactosamine-6-phosphate isomerase family.</text>
</comment>
<dbReference type="Proteomes" id="UP000694725">
    <property type="component" value="Unplaced"/>
</dbReference>
<evidence type="ECO:0000256" key="7">
    <source>
        <dbReference type="ARBA" id="ARBA00022553"/>
    </source>
</evidence>
<name>A0A8D1ZSJ8_PIG</name>
<dbReference type="InterPro" id="IPR037171">
    <property type="entry name" value="NagB/RpiA_transferase-like"/>
</dbReference>
<evidence type="ECO:0000256" key="3">
    <source>
        <dbReference type="ARBA" id="ARBA00005526"/>
    </source>
</evidence>
<comment type="catalytic activity">
    <reaction evidence="11">
        <text>alpha-D-glucosamine 6-phosphate + H2O = beta-D-fructose 6-phosphate + NH4(+)</text>
        <dbReference type="Rhea" id="RHEA:12172"/>
        <dbReference type="ChEBI" id="CHEBI:15377"/>
        <dbReference type="ChEBI" id="CHEBI:28938"/>
        <dbReference type="ChEBI" id="CHEBI:57634"/>
        <dbReference type="ChEBI" id="CHEBI:75989"/>
        <dbReference type="EC" id="3.5.99.6"/>
    </reaction>
    <physiologicalReaction direction="left-to-right" evidence="11">
        <dbReference type="Rhea" id="RHEA:12173"/>
    </physiologicalReaction>
    <physiologicalReaction direction="right-to-left" evidence="11">
        <dbReference type="Rhea" id="RHEA:12174"/>
    </physiologicalReaction>
</comment>
<evidence type="ECO:0000256" key="5">
    <source>
        <dbReference type="ARBA" id="ARBA00012680"/>
    </source>
</evidence>
<feature type="domain" description="Glucosamine/galactosamine-6-phosphate isomerase" evidence="15">
    <location>
        <begin position="37"/>
        <end position="149"/>
    </location>
</feature>
<dbReference type="EC" id="3.5.99.6" evidence="5"/>
<evidence type="ECO:0000256" key="13">
    <source>
        <dbReference type="ARBA" id="ARBA00050033"/>
    </source>
</evidence>
<keyword evidence="6" id="KW-0963">Cytoplasm</keyword>
<evidence type="ECO:0000313" key="16">
    <source>
        <dbReference type="Ensembl" id="ENSSSCP00065039032.1"/>
    </source>
</evidence>
<comment type="pathway">
    <text evidence="2">Nucleotide-sugar biosynthesis; UDP-N-acetyl-alpha-D-glucosamine biosynthesis; alpha-D-glucosamine 6-phosphate from D-fructose 6-phosphate: step 1/1.</text>
</comment>
<evidence type="ECO:0000256" key="9">
    <source>
        <dbReference type="ARBA" id="ARBA00023235"/>
    </source>
</evidence>
<comment type="subcellular location">
    <subcellularLocation>
        <location evidence="1">Cytoplasm</location>
    </subcellularLocation>
</comment>
<dbReference type="GO" id="GO:0006048">
    <property type="term" value="P:UDP-N-acetylglucosamine biosynthetic process"/>
    <property type="evidence" value="ECO:0007669"/>
    <property type="project" value="UniProtKB-UniPathway"/>
</dbReference>
<evidence type="ECO:0000256" key="8">
    <source>
        <dbReference type="ARBA" id="ARBA00022801"/>
    </source>
</evidence>
<dbReference type="SUPFAM" id="SSF100950">
    <property type="entry name" value="NagB/RpiA/CoA transferase-like"/>
    <property type="match status" value="1"/>
</dbReference>
<comment type="subunit">
    <text evidence="4">Homohexamer.</text>
</comment>
<dbReference type="GO" id="GO:0005975">
    <property type="term" value="P:carbohydrate metabolic process"/>
    <property type="evidence" value="ECO:0007669"/>
    <property type="project" value="InterPro"/>
</dbReference>
<dbReference type="Gene3D" id="3.40.50.1360">
    <property type="match status" value="2"/>
</dbReference>
<comment type="function">
    <text evidence="12">Catalyzes the reversible conversion of alpha-D-glucosamine 6-phosphate (GlcN-6P) into beta-D-fructose 6-phosphate (Fru-6P) and ammonium ion, a regulatory reaction step in de novo uridine diphosphate-N-acetyl-alpha-D-glucosamine (UDP-GlcNAc) biosynthesis via hexosamine pathway. Deamination is coupled to aldo-keto isomerization mediating the metabolic flux from UDP-GlcNAc toward Fru-6P. At high ammonium level can drive amination and isomerization of Fru-6P toward hexosamines and UDP-GlcNAc synthesis. Has a role in fine tuning the metabolic fluctuations of cytosolic UDP-GlcNAc and their effects on hyaluronan synthesis that occur during tissue remodeling. Seems to trigger calcium oscillations in mammalian eggs. These oscillations serve as the essential trigger for egg activation and early development of the embryo.</text>
</comment>
<evidence type="ECO:0000259" key="15">
    <source>
        <dbReference type="Pfam" id="PF01182"/>
    </source>
</evidence>
<evidence type="ECO:0000313" key="17">
    <source>
        <dbReference type="Proteomes" id="UP000694725"/>
    </source>
</evidence>